<accession>A0A330M7G2</accession>
<proteinExistence type="predicted"/>
<protein>
    <submittedName>
        <fullName evidence="1">Uncharacterized protein</fullName>
    </submittedName>
</protein>
<dbReference type="AlphaFoldDB" id="A0A330M7G2"/>
<reference evidence="2" key="1">
    <citation type="submission" date="2018-06" db="EMBL/GenBank/DDBJ databases">
        <authorList>
            <person name="Cea G.-C."/>
            <person name="William W."/>
        </authorList>
    </citation>
    <scope>NUCLEOTIDE SEQUENCE [LARGE SCALE GENOMIC DNA]</scope>
    <source>
        <strain evidence="2">DB21MT-2</strain>
    </source>
</reference>
<dbReference type="Proteomes" id="UP000250123">
    <property type="component" value="Chromosome SHEWBE"/>
</dbReference>
<evidence type="ECO:0000313" key="1">
    <source>
        <dbReference type="EMBL" id="SQH75707.1"/>
    </source>
</evidence>
<sequence>MIVKSVTCALEWPKPLLLNLVHTSLTLAYRNYIDIFSTQGAIDSRRDKLKT</sequence>
<dbReference type="EMBL" id="LS483452">
    <property type="protein sequence ID" value="SQH75707.1"/>
    <property type="molecule type" value="Genomic_DNA"/>
</dbReference>
<name>A0A330M7G2_9GAMM</name>
<gene>
    <name evidence="1" type="ORF">SHEWBE_1741</name>
</gene>
<evidence type="ECO:0000313" key="2">
    <source>
        <dbReference type="Proteomes" id="UP000250123"/>
    </source>
</evidence>
<organism evidence="1 2">
    <name type="scientific">Shewanella benthica</name>
    <dbReference type="NCBI Taxonomy" id="43661"/>
    <lineage>
        <taxon>Bacteria</taxon>
        <taxon>Pseudomonadati</taxon>
        <taxon>Pseudomonadota</taxon>
        <taxon>Gammaproteobacteria</taxon>
        <taxon>Alteromonadales</taxon>
        <taxon>Shewanellaceae</taxon>
        <taxon>Shewanella</taxon>
    </lineage>
</organism>
<dbReference type="KEGG" id="sbk:SHEWBE_1741"/>